<dbReference type="EMBL" id="JABEPP010000005">
    <property type="protein sequence ID" value="NNM74523.1"/>
    <property type="molecule type" value="Genomic_DNA"/>
</dbReference>
<name>A0A849IKP8_9HYPH</name>
<evidence type="ECO:0000313" key="2">
    <source>
        <dbReference type="Proteomes" id="UP000564885"/>
    </source>
</evidence>
<dbReference type="Proteomes" id="UP000564885">
    <property type="component" value="Unassembled WGS sequence"/>
</dbReference>
<proteinExistence type="predicted"/>
<gene>
    <name evidence="1" type="ORF">HJG44_19370</name>
</gene>
<sequence>MPVLNAEALNADPQGLEFLRDVLGTRAETSSPERRFPLEAWTPKVSMAETVVPSPEIEPRLIEAAL</sequence>
<keyword evidence="2" id="KW-1185">Reference proteome</keyword>
<reference evidence="1 2" key="1">
    <citation type="submission" date="2020-04" db="EMBL/GenBank/DDBJ databases">
        <title>Enterovirga sp. isolate from soil.</title>
        <authorList>
            <person name="Chea S."/>
            <person name="Kim D.-U."/>
        </authorList>
    </citation>
    <scope>NUCLEOTIDE SEQUENCE [LARGE SCALE GENOMIC DNA]</scope>
    <source>
        <strain evidence="1 2">DB1703</strain>
    </source>
</reference>
<organism evidence="1 2">
    <name type="scientific">Enterovirga aerilata</name>
    <dbReference type="NCBI Taxonomy" id="2730920"/>
    <lineage>
        <taxon>Bacteria</taxon>
        <taxon>Pseudomonadati</taxon>
        <taxon>Pseudomonadota</taxon>
        <taxon>Alphaproteobacteria</taxon>
        <taxon>Hyphomicrobiales</taxon>
        <taxon>Methylobacteriaceae</taxon>
        <taxon>Enterovirga</taxon>
    </lineage>
</organism>
<protein>
    <submittedName>
        <fullName evidence="1">Uncharacterized protein</fullName>
    </submittedName>
</protein>
<evidence type="ECO:0000313" key="1">
    <source>
        <dbReference type="EMBL" id="NNM74523.1"/>
    </source>
</evidence>
<dbReference type="AlphaFoldDB" id="A0A849IKP8"/>
<accession>A0A849IKP8</accession>
<dbReference type="RefSeq" id="WP_171219948.1">
    <property type="nucleotide sequence ID" value="NZ_JABEPP010000005.1"/>
</dbReference>
<comment type="caution">
    <text evidence="1">The sequence shown here is derived from an EMBL/GenBank/DDBJ whole genome shotgun (WGS) entry which is preliminary data.</text>
</comment>